<sequence>MKKICAFSILVLLLSIFVLSSGAYGGATFLYEQNGMRYYEGHDGRIIIGRQFGVPKLLTSSPDYDWWYGCSPTSAGMMMGYYDINGYGGLAYPNLVPGGEAELSTFGNPGAIANDTIASQAHIDDFYVTFGHPGPDACNNADPTTCHDFDCLADFMGTSQAQLGSTDGNTWFYTFNDGSPFTPADAEANGLEDESGMYGVREYVQYAGYNVDTIYHQPVYPVHASGAGFTAAQYRAEIDAGRPVLINIEGHSMFGYGYDYDSIEQMTTVYVHDTWNPGDDHTFTWGGNYDGRQHLSVMPLTVSGGDEEECDYCLEDAFGYVWCLNEIKRDGLGIYLNGDCDASGDDKDALALYRWANGALTMTAYGGNGVVFTYNGGLGNTSMWVNSWGGTGTVVVDYCDSVQAADSPSDGAAPNDAE</sequence>
<organism evidence="1 2">
    <name type="scientific">Desulfosarcina alkanivorans</name>
    <dbReference type="NCBI Taxonomy" id="571177"/>
    <lineage>
        <taxon>Bacteria</taxon>
        <taxon>Pseudomonadati</taxon>
        <taxon>Thermodesulfobacteriota</taxon>
        <taxon>Desulfobacteria</taxon>
        <taxon>Desulfobacterales</taxon>
        <taxon>Desulfosarcinaceae</taxon>
        <taxon>Desulfosarcina</taxon>
    </lineage>
</organism>
<reference evidence="1 2" key="1">
    <citation type="submission" date="2019-11" db="EMBL/GenBank/DDBJ databases">
        <title>Comparative genomics of hydrocarbon-degrading Desulfosarcina strains.</title>
        <authorList>
            <person name="Watanabe M."/>
            <person name="Kojima H."/>
            <person name="Fukui M."/>
        </authorList>
    </citation>
    <scope>NUCLEOTIDE SEQUENCE [LARGE SCALE GENOMIC DNA]</scope>
    <source>
        <strain evidence="1 2">PL12</strain>
    </source>
</reference>
<accession>A0A5K7YHQ0</accession>
<dbReference type="OrthoDB" id="5432800at2"/>
<dbReference type="KEGG" id="dalk:DSCA_20230"/>
<proteinExistence type="predicted"/>
<dbReference type="EMBL" id="AP021874">
    <property type="protein sequence ID" value="BBO68093.1"/>
    <property type="molecule type" value="Genomic_DNA"/>
</dbReference>
<name>A0A5K7YHQ0_9BACT</name>
<keyword evidence="2" id="KW-1185">Reference proteome</keyword>
<protein>
    <recommendedName>
        <fullName evidence="3">Peptidase C39-like domain-containing protein</fullName>
    </recommendedName>
</protein>
<gene>
    <name evidence="1" type="ORF">DSCA_20230</name>
</gene>
<evidence type="ECO:0000313" key="2">
    <source>
        <dbReference type="Proteomes" id="UP000427906"/>
    </source>
</evidence>
<dbReference type="AlphaFoldDB" id="A0A5K7YHQ0"/>
<evidence type="ECO:0000313" key="1">
    <source>
        <dbReference type="EMBL" id="BBO68093.1"/>
    </source>
</evidence>
<dbReference type="RefSeq" id="WP_155316290.1">
    <property type="nucleotide sequence ID" value="NZ_AP021874.1"/>
</dbReference>
<dbReference type="Proteomes" id="UP000427906">
    <property type="component" value="Chromosome"/>
</dbReference>
<evidence type="ECO:0008006" key="3">
    <source>
        <dbReference type="Google" id="ProtNLM"/>
    </source>
</evidence>